<dbReference type="InterPro" id="IPR045274">
    <property type="entry name" value="WAK-like"/>
</dbReference>
<keyword evidence="8 14" id="KW-0067">ATP-binding</keyword>
<dbReference type="InterPro" id="IPR001881">
    <property type="entry name" value="EGF-like_Ca-bd_dom"/>
</dbReference>
<dbReference type="InterPro" id="IPR017441">
    <property type="entry name" value="Protein_kinase_ATP_BS"/>
</dbReference>
<dbReference type="InterPro" id="IPR008271">
    <property type="entry name" value="Ser/Thr_kinase_AS"/>
</dbReference>
<evidence type="ECO:0000256" key="17">
    <source>
        <dbReference type="SAM" id="SignalP"/>
    </source>
</evidence>
<dbReference type="SMART" id="SM00179">
    <property type="entry name" value="EGF_CA"/>
    <property type="match status" value="1"/>
</dbReference>
<keyword evidence="6 14" id="KW-0547">Nucleotide-binding</keyword>
<comment type="catalytic activity">
    <reaction evidence="11">
        <text>L-seryl-[protein] + ATP = O-phospho-L-seryl-[protein] + ADP + H(+)</text>
        <dbReference type="Rhea" id="RHEA:17989"/>
        <dbReference type="Rhea" id="RHEA-COMP:9863"/>
        <dbReference type="Rhea" id="RHEA-COMP:11604"/>
        <dbReference type="ChEBI" id="CHEBI:15378"/>
        <dbReference type="ChEBI" id="CHEBI:29999"/>
        <dbReference type="ChEBI" id="CHEBI:30616"/>
        <dbReference type="ChEBI" id="CHEBI:83421"/>
        <dbReference type="ChEBI" id="CHEBI:456216"/>
    </reaction>
</comment>
<feature type="domain" description="EGF-like" evidence="19">
    <location>
        <begin position="304"/>
        <end position="343"/>
    </location>
</feature>
<dbReference type="PANTHER" id="PTHR27005">
    <property type="entry name" value="WALL-ASSOCIATED RECEPTOR KINASE-LIKE 21"/>
    <property type="match status" value="1"/>
</dbReference>
<dbReference type="SMART" id="SM00220">
    <property type="entry name" value="S_TKc"/>
    <property type="match status" value="1"/>
</dbReference>
<evidence type="ECO:0000313" key="20">
    <source>
        <dbReference type="EMBL" id="KAK4490055.1"/>
    </source>
</evidence>
<dbReference type="Gene3D" id="3.30.200.20">
    <property type="entry name" value="Phosphorylase Kinase, domain 1"/>
    <property type="match status" value="1"/>
</dbReference>
<keyword evidence="2" id="KW-0723">Serine/threonine-protein kinase</keyword>
<evidence type="ECO:0000256" key="4">
    <source>
        <dbReference type="ARBA" id="ARBA00022679"/>
    </source>
</evidence>
<dbReference type="PROSITE" id="PS00010">
    <property type="entry name" value="ASX_HYDROXYL"/>
    <property type="match status" value="1"/>
</dbReference>
<evidence type="ECO:0000256" key="2">
    <source>
        <dbReference type="ARBA" id="ARBA00022527"/>
    </source>
</evidence>
<dbReference type="SUPFAM" id="SSF57196">
    <property type="entry name" value="EGF/Laminin"/>
    <property type="match status" value="1"/>
</dbReference>
<evidence type="ECO:0000256" key="7">
    <source>
        <dbReference type="ARBA" id="ARBA00022777"/>
    </source>
</evidence>
<dbReference type="InterPro" id="IPR011009">
    <property type="entry name" value="Kinase-like_dom_sf"/>
</dbReference>
<feature type="transmembrane region" description="Helical" evidence="16">
    <location>
        <begin position="352"/>
        <end position="378"/>
    </location>
</feature>
<evidence type="ECO:0000256" key="6">
    <source>
        <dbReference type="ARBA" id="ARBA00022741"/>
    </source>
</evidence>
<dbReference type="PROSITE" id="PS50011">
    <property type="entry name" value="PROTEIN_KINASE_DOM"/>
    <property type="match status" value="1"/>
</dbReference>
<comment type="subcellular location">
    <subcellularLocation>
        <location evidence="1">Membrane</location>
        <topology evidence="1">Single-pass type I membrane protein</topology>
    </subcellularLocation>
</comment>
<dbReference type="InterPro" id="IPR000152">
    <property type="entry name" value="EGF-type_Asp/Asn_hydroxyl_site"/>
</dbReference>
<evidence type="ECO:0000256" key="13">
    <source>
        <dbReference type="PROSITE-ProRule" id="PRU00076"/>
    </source>
</evidence>
<comment type="catalytic activity">
    <reaction evidence="12">
        <text>L-threonyl-[protein] + ATP = O-phospho-L-threonyl-[protein] + ADP + H(+)</text>
        <dbReference type="Rhea" id="RHEA:46608"/>
        <dbReference type="Rhea" id="RHEA-COMP:11060"/>
        <dbReference type="Rhea" id="RHEA-COMP:11605"/>
        <dbReference type="ChEBI" id="CHEBI:15378"/>
        <dbReference type="ChEBI" id="CHEBI:30013"/>
        <dbReference type="ChEBI" id="CHEBI:30616"/>
        <dbReference type="ChEBI" id="CHEBI:61977"/>
        <dbReference type="ChEBI" id="CHEBI:456216"/>
    </reaction>
</comment>
<dbReference type="CDD" id="cd14066">
    <property type="entry name" value="STKc_IRAK"/>
    <property type="match status" value="1"/>
</dbReference>
<evidence type="ECO:0000256" key="8">
    <source>
        <dbReference type="ARBA" id="ARBA00022840"/>
    </source>
</evidence>
<evidence type="ECO:0000313" key="21">
    <source>
        <dbReference type="Proteomes" id="UP001291926"/>
    </source>
</evidence>
<accession>A0ABR0DLE7</accession>
<feature type="domain" description="Protein kinase" evidence="18">
    <location>
        <begin position="427"/>
        <end position="712"/>
    </location>
</feature>
<dbReference type="InterPro" id="IPR018097">
    <property type="entry name" value="EGF_Ca-bd_CS"/>
</dbReference>
<evidence type="ECO:0000256" key="10">
    <source>
        <dbReference type="ARBA" id="ARBA00023180"/>
    </source>
</evidence>
<dbReference type="CDD" id="cd00054">
    <property type="entry name" value="EGF_CA"/>
    <property type="match status" value="1"/>
</dbReference>
<dbReference type="Pfam" id="PF13947">
    <property type="entry name" value="GUB_WAK_bind"/>
    <property type="match status" value="1"/>
</dbReference>
<dbReference type="SUPFAM" id="SSF56112">
    <property type="entry name" value="Protein kinase-like (PK-like)"/>
    <property type="match status" value="1"/>
</dbReference>
<evidence type="ECO:0000256" key="16">
    <source>
        <dbReference type="SAM" id="Phobius"/>
    </source>
</evidence>
<dbReference type="InterPro" id="IPR049883">
    <property type="entry name" value="NOTCH1_EGF-like"/>
</dbReference>
<dbReference type="Gene3D" id="1.10.510.10">
    <property type="entry name" value="Transferase(Phosphotransferase) domain 1"/>
    <property type="match status" value="1"/>
</dbReference>
<dbReference type="PROSITE" id="PS00107">
    <property type="entry name" value="PROTEIN_KINASE_ATP"/>
    <property type="match status" value="1"/>
</dbReference>
<evidence type="ECO:0000256" key="12">
    <source>
        <dbReference type="ARBA" id="ARBA00047951"/>
    </source>
</evidence>
<dbReference type="InterPro" id="IPR025287">
    <property type="entry name" value="WAK_GUB"/>
</dbReference>
<keyword evidence="3 13" id="KW-0245">EGF-like domain</keyword>
<keyword evidence="7" id="KW-0418">Kinase</keyword>
<dbReference type="Gene3D" id="2.10.25.10">
    <property type="entry name" value="Laminin"/>
    <property type="match status" value="1"/>
</dbReference>
<dbReference type="InterPro" id="IPR000742">
    <property type="entry name" value="EGF"/>
</dbReference>
<dbReference type="Proteomes" id="UP001291926">
    <property type="component" value="Unassembled WGS sequence"/>
</dbReference>
<evidence type="ECO:0000256" key="3">
    <source>
        <dbReference type="ARBA" id="ARBA00022536"/>
    </source>
</evidence>
<feature type="region of interest" description="Disordered" evidence="15">
    <location>
        <begin position="730"/>
        <end position="761"/>
    </location>
</feature>
<keyword evidence="5 17" id="KW-0732">Signal</keyword>
<keyword evidence="9" id="KW-1015">Disulfide bond</keyword>
<comment type="caution">
    <text evidence="20">The sequence shown here is derived from an EMBL/GenBank/DDBJ whole genome shotgun (WGS) entry which is preliminary data.</text>
</comment>
<gene>
    <name evidence="20" type="ORF">RD792_000709</name>
</gene>
<dbReference type="Pfam" id="PF07714">
    <property type="entry name" value="PK_Tyr_Ser-Thr"/>
    <property type="match status" value="1"/>
</dbReference>
<dbReference type="Pfam" id="PF07645">
    <property type="entry name" value="EGF_CA"/>
    <property type="match status" value="1"/>
</dbReference>
<keyword evidence="16" id="KW-0472">Membrane</keyword>
<feature type="binding site" evidence="14">
    <location>
        <position position="454"/>
    </location>
    <ligand>
        <name>ATP</name>
        <dbReference type="ChEBI" id="CHEBI:30616"/>
    </ligand>
</feature>
<sequence length="761" mass="85695">MGISKEIQFIIILLMLPTTFFVTSFPADFPLAKPNCTDKCGNISIPYPFGTTQDCNYQHPYFWVTCNQTSNPPKLFVWNSTIEISNISLDGQLKLLQYISQDCYFQNGTRNTYNAPFIRLPLYMTVNNTANRFTILGCDTYGFITGRRQNRNYETGCTAMCDALDDLEQGSCTGVGCCQTSIPKDVWEVNLTMRSYNNNSDVWAFNKCNYAFLVEESAFTFSQENFTNLRNVEKLPMVVDWAIGNGTCEDASANSSSYACKGLHSECYKPTNGYGYRCRCTVGYQGNPYLDEGCTQDYMMTIADINECIDSTLNNCTENEYCANTVGGFHCKCKKGYKKEGPGQGCVHGQSLAYRLAAGLALGVIVMLLVICLIYLELKRRSSNEDKKKNFLQNGGTLLQEKLKQIERNTARLIYSLTELRKATNNFHDSMIIGQGGFGTVYKGIIENKIVAIKQSKEVSSNQVDQFVNEIVVLSQINHKNVVKLLGCCLEGQVPLLVYEFISNGTLYEHLHCKQPKTSNDDFLNWDRRLNIALETAGVLSYLHTDAFTTIIHRDVKSSNILLDNNFTAKVSDFGASKLVHLDQPHLTISVQGTFGYLDPEYMETGQLTEKSDVYSFGAVLVELLTGMRVVSRNRPEEEKNFVMFFLSKLRGKRLFDVLDDGIVREENKEQLIQVANLAQVCLNRKGKDRPTMKQVAMELGGLKRDGKHPWAPENEHNYKSQEMEYLLDDGSNSKDDYGNSTSAGYDTSRGHLILPMNDAR</sequence>
<name>A0ABR0DLE7_9LAMI</name>
<dbReference type="PANTHER" id="PTHR27005:SF468">
    <property type="entry name" value="OS01G0310500 PROTEIN"/>
    <property type="match status" value="1"/>
</dbReference>
<dbReference type="PROSITE" id="PS50026">
    <property type="entry name" value="EGF_3"/>
    <property type="match status" value="1"/>
</dbReference>
<keyword evidence="10" id="KW-0325">Glycoprotein</keyword>
<evidence type="ECO:0000259" key="19">
    <source>
        <dbReference type="PROSITE" id="PS50026"/>
    </source>
</evidence>
<reference evidence="20 21" key="1">
    <citation type="journal article" date="2023" name="bioRxiv">
        <title>Genome report: Whole genome sequence and annotation of Penstemon davidsonii.</title>
        <authorList>
            <person name="Ostevik K.L."/>
            <person name="Alabady M."/>
            <person name="Zhang M."/>
            <person name="Rausher M.D."/>
        </authorList>
    </citation>
    <scope>NUCLEOTIDE SEQUENCE [LARGE SCALE GENOMIC DNA]</scope>
    <source>
        <strain evidence="20">DNT005</strain>
        <tissue evidence="20">Whole leaf</tissue>
    </source>
</reference>
<keyword evidence="16" id="KW-0812">Transmembrane</keyword>
<evidence type="ECO:0000256" key="14">
    <source>
        <dbReference type="PROSITE-ProRule" id="PRU10141"/>
    </source>
</evidence>
<evidence type="ECO:0000256" key="9">
    <source>
        <dbReference type="ARBA" id="ARBA00023157"/>
    </source>
</evidence>
<feature type="signal peptide" evidence="17">
    <location>
        <begin position="1"/>
        <end position="21"/>
    </location>
</feature>
<evidence type="ECO:0000256" key="15">
    <source>
        <dbReference type="SAM" id="MobiDB-lite"/>
    </source>
</evidence>
<comment type="caution">
    <text evidence="13">Lacks conserved residue(s) required for the propagation of feature annotation.</text>
</comment>
<feature type="chain" id="PRO_5047206547" evidence="17">
    <location>
        <begin position="22"/>
        <end position="761"/>
    </location>
</feature>
<dbReference type="InterPro" id="IPR001245">
    <property type="entry name" value="Ser-Thr/Tyr_kinase_cat_dom"/>
</dbReference>
<evidence type="ECO:0000256" key="5">
    <source>
        <dbReference type="ARBA" id="ARBA00022729"/>
    </source>
</evidence>
<keyword evidence="21" id="KW-1185">Reference proteome</keyword>
<proteinExistence type="predicted"/>
<dbReference type="EMBL" id="JAYDYQ010001087">
    <property type="protein sequence ID" value="KAK4490055.1"/>
    <property type="molecule type" value="Genomic_DNA"/>
</dbReference>
<organism evidence="20 21">
    <name type="scientific">Penstemon davidsonii</name>
    <dbReference type="NCBI Taxonomy" id="160366"/>
    <lineage>
        <taxon>Eukaryota</taxon>
        <taxon>Viridiplantae</taxon>
        <taxon>Streptophyta</taxon>
        <taxon>Embryophyta</taxon>
        <taxon>Tracheophyta</taxon>
        <taxon>Spermatophyta</taxon>
        <taxon>Magnoliopsida</taxon>
        <taxon>eudicotyledons</taxon>
        <taxon>Gunneridae</taxon>
        <taxon>Pentapetalae</taxon>
        <taxon>asterids</taxon>
        <taxon>lamiids</taxon>
        <taxon>Lamiales</taxon>
        <taxon>Plantaginaceae</taxon>
        <taxon>Cheloneae</taxon>
        <taxon>Penstemon</taxon>
    </lineage>
</organism>
<dbReference type="InterPro" id="IPR000719">
    <property type="entry name" value="Prot_kinase_dom"/>
</dbReference>
<keyword evidence="4" id="KW-0808">Transferase</keyword>
<evidence type="ECO:0000256" key="11">
    <source>
        <dbReference type="ARBA" id="ARBA00047558"/>
    </source>
</evidence>
<evidence type="ECO:0000259" key="18">
    <source>
        <dbReference type="PROSITE" id="PS50011"/>
    </source>
</evidence>
<dbReference type="PROSITE" id="PS00108">
    <property type="entry name" value="PROTEIN_KINASE_ST"/>
    <property type="match status" value="1"/>
</dbReference>
<dbReference type="PROSITE" id="PS01187">
    <property type="entry name" value="EGF_CA"/>
    <property type="match status" value="1"/>
</dbReference>
<protein>
    <submittedName>
        <fullName evidence="20">Uncharacterized protein</fullName>
    </submittedName>
</protein>
<keyword evidence="16" id="KW-1133">Transmembrane helix</keyword>
<evidence type="ECO:0000256" key="1">
    <source>
        <dbReference type="ARBA" id="ARBA00004479"/>
    </source>
</evidence>